<protein>
    <recommendedName>
        <fullName evidence="3">N-acetyltransferase domain-containing protein</fullName>
    </recommendedName>
</protein>
<dbReference type="Proteomes" id="UP001221757">
    <property type="component" value="Unassembled WGS sequence"/>
</dbReference>
<evidence type="ECO:0000256" key="2">
    <source>
        <dbReference type="SAM" id="Phobius"/>
    </source>
</evidence>
<dbReference type="Gene3D" id="3.40.630.30">
    <property type="match status" value="1"/>
</dbReference>
<dbReference type="CDD" id="cd04301">
    <property type="entry name" value="NAT_SF"/>
    <property type="match status" value="1"/>
</dbReference>
<evidence type="ECO:0000256" key="1">
    <source>
        <dbReference type="ARBA" id="ARBA00022679"/>
    </source>
</evidence>
<dbReference type="PROSITE" id="PS51186">
    <property type="entry name" value="GNAT"/>
    <property type="match status" value="1"/>
</dbReference>
<dbReference type="InterPro" id="IPR016181">
    <property type="entry name" value="Acyl_CoA_acyltransferase"/>
</dbReference>
<keyword evidence="2" id="KW-0472">Membrane</keyword>
<dbReference type="SUPFAM" id="SSF55729">
    <property type="entry name" value="Acyl-CoA N-acyltransferases (Nat)"/>
    <property type="match status" value="1"/>
</dbReference>
<dbReference type="PANTHER" id="PTHR13947:SF37">
    <property type="entry name" value="LD18367P"/>
    <property type="match status" value="1"/>
</dbReference>
<evidence type="ECO:0000313" key="4">
    <source>
        <dbReference type="EMBL" id="KAJ7690828.1"/>
    </source>
</evidence>
<reference evidence="4" key="1">
    <citation type="submission" date="2023-03" db="EMBL/GenBank/DDBJ databases">
        <title>Massive genome expansion in bonnet fungi (Mycena s.s.) driven by repeated elements and novel gene families across ecological guilds.</title>
        <authorList>
            <consortium name="Lawrence Berkeley National Laboratory"/>
            <person name="Harder C.B."/>
            <person name="Miyauchi S."/>
            <person name="Viragh M."/>
            <person name="Kuo A."/>
            <person name="Thoen E."/>
            <person name="Andreopoulos B."/>
            <person name="Lu D."/>
            <person name="Skrede I."/>
            <person name="Drula E."/>
            <person name="Henrissat B."/>
            <person name="Morin E."/>
            <person name="Kohler A."/>
            <person name="Barry K."/>
            <person name="LaButti K."/>
            <person name="Morin E."/>
            <person name="Salamov A."/>
            <person name="Lipzen A."/>
            <person name="Mereny Z."/>
            <person name="Hegedus B."/>
            <person name="Baldrian P."/>
            <person name="Stursova M."/>
            <person name="Weitz H."/>
            <person name="Taylor A."/>
            <person name="Grigoriev I.V."/>
            <person name="Nagy L.G."/>
            <person name="Martin F."/>
            <person name="Kauserud H."/>
        </authorList>
    </citation>
    <scope>NUCLEOTIDE SEQUENCE</scope>
    <source>
        <strain evidence="4">CBHHK067</strain>
    </source>
</reference>
<dbReference type="Pfam" id="PF00583">
    <property type="entry name" value="Acetyltransf_1"/>
    <property type="match status" value="1"/>
</dbReference>
<proteinExistence type="predicted"/>
<accession>A0AAD7DG14</accession>
<organism evidence="4 5">
    <name type="scientific">Mycena rosella</name>
    <name type="common">Pink bonnet</name>
    <name type="synonym">Agaricus rosellus</name>
    <dbReference type="NCBI Taxonomy" id="1033263"/>
    <lineage>
        <taxon>Eukaryota</taxon>
        <taxon>Fungi</taxon>
        <taxon>Dikarya</taxon>
        <taxon>Basidiomycota</taxon>
        <taxon>Agaricomycotina</taxon>
        <taxon>Agaricomycetes</taxon>
        <taxon>Agaricomycetidae</taxon>
        <taxon>Agaricales</taxon>
        <taxon>Marasmiineae</taxon>
        <taxon>Mycenaceae</taxon>
        <taxon>Mycena</taxon>
    </lineage>
</organism>
<keyword evidence="1" id="KW-0808">Transferase</keyword>
<dbReference type="InterPro" id="IPR050769">
    <property type="entry name" value="NAT_camello-type"/>
</dbReference>
<feature type="domain" description="N-acetyltransferase" evidence="3">
    <location>
        <begin position="129"/>
        <end position="279"/>
    </location>
</feature>
<keyword evidence="2" id="KW-1133">Transmembrane helix</keyword>
<keyword evidence="2" id="KW-0812">Transmembrane</keyword>
<gene>
    <name evidence="4" type="ORF">B0H17DRAFT_1064013</name>
</gene>
<dbReference type="PANTHER" id="PTHR13947">
    <property type="entry name" value="GNAT FAMILY N-ACETYLTRANSFERASE"/>
    <property type="match status" value="1"/>
</dbReference>
<feature type="transmembrane region" description="Helical" evidence="2">
    <location>
        <begin position="100"/>
        <end position="119"/>
    </location>
</feature>
<dbReference type="InterPro" id="IPR000182">
    <property type="entry name" value="GNAT_dom"/>
</dbReference>
<keyword evidence="5" id="KW-1185">Reference proteome</keyword>
<dbReference type="AlphaFoldDB" id="A0AAD7DG14"/>
<name>A0AAD7DG14_MYCRO</name>
<comment type="caution">
    <text evidence="4">The sequence shown here is derived from an EMBL/GenBank/DDBJ whole genome shotgun (WGS) entry which is preliminary data.</text>
</comment>
<dbReference type="EMBL" id="JARKIE010000062">
    <property type="protein sequence ID" value="KAJ7690828.1"/>
    <property type="molecule type" value="Genomic_DNA"/>
</dbReference>
<feature type="transmembrane region" description="Helical" evidence="2">
    <location>
        <begin position="75"/>
        <end position="94"/>
    </location>
</feature>
<dbReference type="GO" id="GO:0008080">
    <property type="term" value="F:N-acetyltransferase activity"/>
    <property type="evidence" value="ECO:0007669"/>
    <property type="project" value="InterPro"/>
</dbReference>
<evidence type="ECO:0000313" key="5">
    <source>
        <dbReference type="Proteomes" id="UP001221757"/>
    </source>
</evidence>
<evidence type="ECO:0000259" key="3">
    <source>
        <dbReference type="PROSITE" id="PS51186"/>
    </source>
</evidence>
<sequence length="282" mass="31038">MTQREIFIPANAHQLIPALIMAEANPAVVDPRSSSGPIIVRQFRPQDAPQVHALLIEGFAYGPESPCNTALRRNWSSRVACATYVGFALGLVCLWNKNPLLRLCGAIFCVGAAGLLVCVRRAIIQMFAVFCATARKTDMADIPASYEVPLSVDGIQPPPEQGPGGFWIAAIDSPDLKTSEVVSYLGLDYRANADPSSGELRRMIVSMHHRRRRIASLLITAAMEHARHSPPLESLDLETTEFQPGAQKLYENHGFSVVGSRVMRMGPLFSMTVLRFRRRLAE</sequence>